<proteinExistence type="predicted"/>
<reference evidence="1" key="1">
    <citation type="journal article" date="2014" name="Front. Microbiol.">
        <title>High frequency of phylogenetically diverse reductive dehalogenase-homologous genes in deep subseafloor sedimentary metagenomes.</title>
        <authorList>
            <person name="Kawai M."/>
            <person name="Futagami T."/>
            <person name="Toyoda A."/>
            <person name="Takaki Y."/>
            <person name="Nishi S."/>
            <person name="Hori S."/>
            <person name="Arai W."/>
            <person name="Tsubouchi T."/>
            <person name="Morono Y."/>
            <person name="Uchiyama I."/>
            <person name="Ito T."/>
            <person name="Fujiyama A."/>
            <person name="Inagaki F."/>
            <person name="Takami H."/>
        </authorList>
    </citation>
    <scope>NUCLEOTIDE SEQUENCE</scope>
    <source>
        <strain evidence="1">Expedition CK06-06</strain>
    </source>
</reference>
<protein>
    <submittedName>
        <fullName evidence="1">Uncharacterized protein</fullName>
    </submittedName>
</protein>
<organism evidence="1">
    <name type="scientific">marine sediment metagenome</name>
    <dbReference type="NCBI Taxonomy" id="412755"/>
    <lineage>
        <taxon>unclassified sequences</taxon>
        <taxon>metagenomes</taxon>
        <taxon>ecological metagenomes</taxon>
    </lineage>
</organism>
<gene>
    <name evidence="1" type="ORF">S01H4_18195</name>
</gene>
<name>X0ZFF9_9ZZZZ</name>
<dbReference type="EMBL" id="BART01008056">
    <property type="protein sequence ID" value="GAG67994.1"/>
    <property type="molecule type" value="Genomic_DNA"/>
</dbReference>
<sequence>MATTLEVSYFNSFWAKRLKNAVMNGETISTAAGGVTTGTTAASPAVRTATDGYIAANVNEDWFIEESRIRGGFNNTS</sequence>
<evidence type="ECO:0000313" key="1">
    <source>
        <dbReference type="EMBL" id="GAG67994.1"/>
    </source>
</evidence>
<feature type="non-terminal residue" evidence="1">
    <location>
        <position position="77"/>
    </location>
</feature>
<comment type="caution">
    <text evidence="1">The sequence shown here is derived from an EMBL/GenBank/DDBJ whole genome shotgun (WGS) entry which is preliminary data.</text>
</comment>
<dbReference type="AlphaFoldDB" id="X0ZFF9"/>
<accession>X0ZFF9</accession>